<evidence type="ECO:0000256" key="4">
    <source>
        <dbReference type="ARBA" id="ARBA00023136"/>
    </source>
</evidence>
<protein>
    <submittedName>
        <fullName evidence="6">Isoprenylcysteine carboxylmethyltransferase family protein</fullName>
    </submittedName>
</protein>
<feature type="transmembrane region" description="Helical" evidence="5">
    <location>
        <begin position="75"/>
        <end position="97"/>
    </location>
</feature>
<dbReference type="Pfam" id="PF04140">
    <property type="entry name" value="ICMT"/>
    <property type="match status" value="1"/>
</dbReference>
<evidence type="ECO:0000256" key="2">
    <source>
        <dbReference type="ARBA" id="ARBA00022692"/>
    </source>
</evidence>
<keyword evidence="2 5" id="KW-0812">Transmembrane</keyword>
<reference evidence="6 7" key="1">
    <citation type="submission" date="2019-08" db="EMBL/GenBank/DDBJ databases">
        <title>Archangium and Cystobacter genomes.</title>
        <authorList>
            <person name="Chen I.-C.K."/>
            <person name="Wielgoss S."/>
        </authorList>
    </citation>
    <scope>NUCLEOTIDE SEQUENCE [LARGE SCALE GENOMIC DNA]</scope>
    <source>
        <strain evidence="6 7">Cbm 6</strain>
    </source>
</reference>
<feature type="transmembrane region" description="Helical" evidence="5">
    <location>
        <begin position="136"/>
        <end position="160"/>
    </location>
</feature>
<evidence type="ECO:0000313" key="6">
    <source>
        <dbReference type="EMBL" id="WNG52047.1"/>
    </source>
</evidence>
<dbReference type="PANTHER" id="PTHR43847:SF1">
    <property type="entry name" value="BLL3993 PROTEIN"/>
    <property type="match status" value="1"/>
</dbReference>
<evidence type="ECO:0000256" key="5">
    <source>
        <dbReference type="SAM" id="Phobius"/>
    </source>
</evidence>
<dbReference type="Proteomes" id="UP001611383">
    <property type="component" value="Chromosome"/>
</dbReference>
<gene>
    <name evidence="6" type="ORF">F0U60_54035</name>
</gene>
<keyword evidence="3 5" id="KW-1133">Transmembrane helix</keyword>
<dbReference type="PANTHER" id="PTHR43847">
    <property type="entry name" value="BLL3993 PROTEIN"/>
    <property type="match status" value="1"/>
</dbReference>
<accession>A0ABY9X9H4</accession>
<evidence type="ECO:0000256" key="1">
    <source>
        <dbReference type="ARBA" id="ARBA00004141"/>
    </source>
</evidence>
<feature type="transmembrane region" description="Helical" evidence="5">
    <location>
        <begin position="51"/>
        <end position="68"/>
    </location>
</feature>
<dbReference type="InterPro" id="IPR007269">
    <property type="entry name" value="ICMT_MeTrfase"/>
</dbReference>
<dbReference type="Gene3D" id="1.20.120.1630">
    <property type="match status" value="1"/>
</dbReference>
<name>A0ABY9X9H4_9BACT</name>
<evidence type="ECO:0000313" key="7">
    <source>
        <dbReference type="Proteomes" id="UP001611383"/>
    </source>
</evidence>
<sequence>MEVMGMSSPPGYLPLVMGGVLFLGEAPTWPGYKQRIQPSQEDAGTLQVNNLLGWSALVAGAGAALLARGRPTLSLPAWVTWAGVPVTLLGTALRVWAMRTLGELFTLTLQVRPEQPVIQHGPYRLVRHPSYAGGELALLGLGLSCGNWLSPLLFVVPWLAAHLHRMPIEEAALERVLGAPYREYSSHTWRLLPFLY</sequence>
<keyword evidence="4 5" id="KW-0472">Membrane</keyword>
<organism evidence="6 7">
    <name type="scientific">Archangium minus</name>
    <dbReference type="NCBI Taxonomy" id="83450"/>
    <lineage>
        <taxon>Bacteria</taxon>
        <taxon>Pseudomonadati</taxon>
        <taxon>Myxococcota</taxon>
        <taxon>Myxococcia</taxon>
        <taxon>Myxococcales</taxon>
        <taxon>Cystobacterineae</taxon>
        <taxon>Archangiaceae</taxon>
        <taxon>Archangium</taxon>
    </lineage>
</organism>
<proteinExistence type="predicted"/>
<dbReference type="EMBL" id="CP043494">
    <property type="protein sequence ID" value="WNG52047.1"/>
    <property type="molecule type" value="Genomic_DNA"/>
</dbReference>
<keyword evidence="7" id="KW-1185">Reference proteome</keyword>
<feature type="transmembrane region" description="Helical" evidence="5">
    <location>
        <begin position="12"/>
        <end position="31"/>
    </location>
</feature>
<evidence type="ECO:0000256" key="3">
    <source>
        <dbReference type="ARBA" id="ARBA00022989"/>
    </source>
</evidence>
<comment type="subcellular location">
    <subcellularLocation>
        <location evidence="1">Membrane</location>
        <topology evidence="1">Multi-pass membrane protein</topology>
    </subcellularLocation>
</comment>
<dbReference type="InterPro" id="IPR052527">
    <property type="entry name" value="Metal_cation-efflux_comp"/>
</dbReference>